<reference evidence="3" key="2">
    <citation type="journal article" date="2022" name="Front. Microbiol.">
        <title>Comparative Genomic Analysis Revealed Distinct Molecular Components and Organization of CO2-Concentrating Mechanism in Thermophilic Cyanobacteria.</title>
        <authorList>
            <person name="Tang J."/>
            <person name="Zhou H."/>
            <person name="Yao D."/>
            <person name="Riaz S."/>
            <person name="You D."/>
            <person name="Klepacz-Smolka A."/>
            <person name="Daroch M."/>
        </authorList>
    </citation>
    <scope>NUCLEOTIDE SEQUENCE [LARGE SCALE GENOMIC DNA]</scope>
    <source>
        <strain evidence="3">PCC 6715</strain>
    </source>
</reference>
<dbReference type="KEGG" id="slw:BRW62_01430"/>
<sequence>MISKVTRSRPALIVLAAVGLASAGTAVWLTLNPPRFDDPQPQPTPTDVARQQDTQVFWLVSEGDALVLVPTTVRLEGDPAQPELLIKSRLERLFAGPVNADVATSIPENTRLNRVEVKADGIHIDVSREFTRGGGSTSMQGRLGQVIFTATANDPEAPVWISVAGEPLRVLGGEGLEVTQPMTRKQFQAAFPLRRQ</sequence>
<keyword evidence="3" id="KW-1185">Reference proteome</keyword>
<proteinExistence type="predicted"/>
<dbReference type="EMBL" id="CP018092">
    <property type="protein sequence ID" value="ATS17623.1"/>
    <property type="molecule type" value="Genomic_DNA"/>
</dbReference>
<protein>
    <recommendedName>
        <fullName evidence="1">GerMN domain-containing protein</fullName>
    </recommendedName>
</protein>
<evidence type="ECO:0000259" key="1">
    <source>
        <dbReference type="SMART" id="SM00909"/>
    </source>
</evidence>
<organism evidence="2 3">
    <name type="scientific">Parathermosynechococcus lividus PCC 6715</name>
    <dbReference type="NCBI Taxonomy" id="1917166"/>
    <lineage>
        <taxon>Bacteria</taxon>
        <taxon>Bacillati</taxon>
        <taxon>Cyanobacteriota</taxon>
        <taxon>Cyanophyceae</taxon>
        <taxon>Acaryochloridales</taxon>
        <taxon>Thermosynechococcaceae</taxon>
        <taxon>Parathermosynechococcus</taxon>
    </lineage>
</organism>
<dbReference type="SMART" id="SM00909">
    <property type="entry name" value="Germane"/>
    <property type="match status" value="1"/>
</dbReference>
<name>A0A2D2PZH3_PARLV</name>
<evidence type="ECO:0000313" key="3">
    <source>
        <dbReference type="Proteomes" id="UP000231057"/>
    </source>
</evidence>
<accession>A0A2D2PZH3</accession>
<dbReference type="InterPro" id="IPR019606">
    <property type="entry name" value="GerMN"/>
</dbReference>
<reference evidence="2 3" key="1">
    <citation type="submission" date="2016-11" db="EMBL/GenBank/DDBJ databases">
        <title>Complete genome sequence of thermophilic cyanobacteria strain Synechococcus sp. PCC6715.</title>
        <authorList>
            <person name="Tang J."/>
            <person name="Daroch M."/>
            <person name="Liang Y."/>
            <person name="Jiang D."/>
            <person name="Shah M."/>
        </authorList>
    </citation>
    <scope>NUCLEOTIDE SEQUENCE [LARGE SCALE GENOMIC DNA]</scope>
    <source>
        <strain evidence="2 3">PCC 6715</strain>
    </source>
</reference>
<dbReference type="Pfam" id="PF10646">
    <property type="entry name" value="Germane"/>
    <property type="match status" value="1"/>
</dbReference>
<dbReference type="Proteomes" id="UP000231057">
    <property type="component" value="Chromosome"/>
</dbReference>
<dbReference type="AlphaFoldDB" id="A0A2D2PZH3"/>
<feature type="domain" description="GerMN" evidence="1">
    <location>
        <begin position="86"/>
        <end position="172"/>
    </location>
</feature>
<gene>
    <name evidence="2" type="ORF">BRW62_01430</name>
</gene>
<evidence type="ECO:0000313" key="2">
    <source>
        <dbReference type="EMBL" id="ATS17623.1"/>
    </source>
</evidence>